<evidence type="ECO:0000256" key="1">
    <source>
        <dbReference type="ARBA" id="ARBA00005562"/>
    </source>
</evidence>
<dbReference type="EMBL" id="KN775576">
    <property type="protein sequence ID" value="KIH44782.1"/>
    <property type="molecule type" value="Genomic_DNA"/>
</dbReference>
<gene>
    <name evidence="4" type="ORF">ANCDUO_25190</name>
</gene>
<sequence>MNYDKLSRALRYYYDKNIMTKVSFTSIFRHLLIPSAASSPYKREYEKHKYV</sequence>
<dbReference type="InterPro" id="IPR036390">
    <property type="entry name" value="WH_DNA-bd_sf"/>
</dbReference>
<evidence type="ECO:0000313" key="4">
    <source>
        <dbReference type="EMBL" id="KIH44782.1"/>
    </source>
</evidence>
<accession>A0A0C2C527</accession>
<dbReference type="SUPFAM" id="SSF46785">
    <property type="entry name" value="Winged helix' DNA-binding domain"/>
    <property type="match status" value="1"/>
</dbReference>
<keyword evidence="5" id="KW-1185">Reference proteome</keyword>
<evidence type="ECO:0000313" key="5">
    <source>
        <dbReference type="Proteomes" id="UP000054047"/>
    </source>
</evidence>
<feature type="domain" description="ETS" evidence="3">
    <location>
        <begin position="1"/>
        <end position="32"/>
    </location>
</feature>
<dbReference type="GO" id="GO:0003700">
    <property type="term" value="F:DNA-binding transcription factor activity"/>
    <property type="evidence" value="ECO:0007669"/>
    <property type="project" value="InterPro"/>
</dbReference>
<protein>
    <recommendedName>
        <fullName evidence="3">ETS domain-containing protein</fullName>
    </recommendedName>
</protein>
<dbReference type="PROSITE" id="PS50061">
    <property type="entry name" value="ETS_DOMAIN_3"/>
    <property type="match status" value="1"/>
</dbReference>
<organism evidence="4 5">
    <name type="scientific">Ancylostoma duodenale</name>
    <dbReference type="NCBI Taxonomy" id="51022"/>
    <lineage>
        <taxon>Eukaryota</taxon>
        <taxon>Metazoa</taxon>
        <taxon>Ecdysozoa</taxon>
        <taxon>Nematoda</taxon>
        <taxon>Chromadorea</taxon>
        <taxon>Rhabditida</taxon>
        <taxon>Rhabditina</taxon>
        <taxon>Rhabditomorpha</taxon>
        <taxon>Strongyloidea</taxon>
        <taxon>Ancylostomatidae</taxon>
        <taxon>Ancylostomatinae</taxon>
        <taxon>Ancylostoma</taxon>
    </lineage>
</organism>
<evidence type="ECO:0000256" key="2">
    <source>
        <dbReference type="RuleBase" id="RU004019"/>
    </source>
</evidence>
<dbReference type="AlphaFoldDB" id="A0A0C2C527"/>
<keyword evidence="2" id="KW-0539">Nucleus</keyword>
<dbReference type="InterPro" id="IPR000418">
    <property type="entry name" value="Ets_dom"/>
</dbReference>
<comment type="subcellular location">
    <subcellularLocation>
        <location evidence="2">Nucleus</location>
    </subcellularLocation>
</comment>
<reference evidence="4 5" key="1">
    <citation type="submission" date="2013-12" db="EMBL/GenBank/DDBJ databases">
        <title>Draft genome of the parsitic nematode Ancylostoma duodenale.</title>
        <authorList>
            <person name="Mitreva M."/>
        </authorList>
    </citation>
    <scope>NUCLEOTIDE SEQUENCE [LARGE SCALE GENOMIC DNA]</scope>
    <source>
        <strain evidence="4 5">Zhejiang</strain>
    </source>
</reference>
<evidence type="ECO:0000259" key="3">
    <source>
        <dbReference type="PROSITE" id="PS50061"/>
    </source>
</evidence>
<name>A0A0C2C527_9BILA</name>
<dbReference type="InterPro" id="IPR036388">
    <property type="entry name" value="WH-like_DNA-bd_sf"/>
</dbReference>
<dbReference type="Gene3D" id="1.10.10.10">
    <property type="entry name" value="Winged helix-like DNA-binding domain superfamily/Winged helix DNA-binding domain"/>
    <property type="match status" value="1"/>
</dbReference>
<comment type="similarity">
    <text evidence="1 2">Belongs to the ETS family.</text>
</comment>
<dbReference type="GO" id="GO:0043565">
    <property type="term" value="F:sequence-specific DNA binding"/>
    <property type="evidence" value="ECO:0007669"/>
    <property type="project" value="InterPro"/>
</dbReference>
<proteinExistence type="inferred from homology"/>
<dbReference type="Proteomes" id="UP000054047">
    <property type="component" value="Unassembled WGS sequence"/>
</dbReference>
<dbReference type="GO" id="GO:0005634">
    <property type="term" value="C:nucleus"/>
    <property type="evidence" value="ECO:0007669"/>
    <property type="project" value="UniProtKB-SubCell"/>
</dbReference>
<dbReference type="Pfam" id="PF00178">
    <property type="entry name" value="Ets"/>
    <property type="match status" value="1"/>
</dbReference>
<keyword evidence="2" id="KW-0238">DNA-binding</keyword>
<dbReference type="OrthoDB" id="10067219at2759"/>